<evidence type="ECO:0000313" key="3">
    <source>
        <dbReference type="Proteomes" id="UP001253637"/>
    </source>
</evidence>
<dbReference type="EMBL" id="LC625835">
    <property type="protein sequence ID" value="BCU03886.1"/>
    <property type="molecule type" value="Genomic_DNA"/>
</dbReference>
<sequence length="89" mass="9995">MRFCSKGCRSWGADQRGAQCPRPPTQRQMGRCQTEKKAATCGKAARTHRSRGPTRAHKRQFFLPFSGSEPQTFFYWLVSCGAAWGNGLL</sequence>
<dbReference type="Proteomes" id="UP001253637">
    <property type="component" value="Segment"/>
</dbReference>
<protein>
    <submittedName>
        <fullName evidence="2">Uncharacterized protein</fullName>
    </submittedName>
</protein>
<feature type="region of interest" description="Disordered" evidence="1">
    <location>
        <begin position="1"/>
        <end position="33"/>
    </location>
</feature>
<proteinExistence type="predicted"/>
<accession>A0A811BS31</accession>
<evidence type="ECO:0000313" key="2">
    <source>
        <dbReference type="EMBL" id="BCU03886.1"/>
    </source>
</evidence>
<reference evidence="2" key="1">
    <citation type="submission" date="2021-04" db="EMBL/GenBank/DDBJ databases">
        <title>Draft Genome Sequence of Pandoravirus japonicus, Isolated from the Sabaishi River of Niigata, Japan.</title>
        <authorList>
            <person name="Hosokawa N."/>
            <person name="Takahashi H."/>
            <person name="Aoki K."/>
            <person name="Takemura M."/>
        </authorList>
    </citation>
    <scope>NUCLEOTIDE SEQUENCE</scope>
</reference>
<name>A0A811BS31_9VIRU</name>
<evidence type="ECO:0000256" key="1">
    <source>
        <dbReference type="SAM" id="MobiDB-lite"/>
    </source>
</evidence>
<organism evidence="2 3">
    <name type="scientific">Pandoravirus japonicus</name>
    <dbReference type="NCBI Taxonomy" id="2823154"/>
    <lineage>
        <taxon>Viruses</taxon>
        <taxon>Pandoravirus</taxon>
    </lineage>
</organism>